<evidence type="ECO:0000313" key="12">
    <source>
        <dbReference type="Proteomes" id="UP000034207"/>
    </source>
</evidence>
<dbReference type="PANTHER" id="PTHR11831">
    <property type="entry name" value="30S 40S RIBOSOMAL PROTEIN"/>
    <property type="match status" value="1"/>
</dbReference>
<dbReference type="InterPro" id="IPR018079">
    <property type="entry name" value="Ribosomal_uS4_CS"/>
</dbReference>
<evidence type="ECO:0000259" key="9">
    <source>
        <dbReference type="SMART" id="SM00363"/>
    </source>
</evidence>
<feature type="domain" description="Small ribosomal subunit protein uS4 N-terminal" evidence="10">
    <location>
        <begin position="3"/>
        <end position="98"/>
    </location>
</feature>
<keyword evidence="2 7" id="KW-0699">rRNA-binding</keyword>
<evidence type="ECO:0000256" key="8">
    <source>
        <dbReference type="RuleBase" id="RU003699"/>
    </source>
</evidence>
<dbReference type="GO" id="GO:0042274">
    <property type="term" value="P:ribosomal small subunit biogenesis"/>
    <property type="evidence" value="ECO:0007669"/>
    <property type="project" value="TreeGrafter"/>
</dbReference>
<dbReference type="AlphaFoldDB" id="A0A0G0LUE0"/>
<dbReference type="NCBIfam" id="TIGR01017">
    <property type="entry name" value="rpsD_bact"/>
    <property type="match status" value="1"/>
</dbReference>
<dbReference type="SUPFAM" id="SSF55174">
    <property type="entry name" value="Alpha-L RNA-binding motif"/>
    <property type="match status" value="1"/>
</dbReference>
<evidence type="ECO:0000256" key="2">
    <source>
        <dbReference type="ARBA" id="ARBA00022730"/>
    </source>
</evidence>
<comment type="function">
    <text evidence="7">One of the primary rRNA binding proteins, it binds directly to 16S rRNA where it nucleates assembly of the body of the 30S subunit.</text>
</comment>
<sequence length="210" mass="23955">MARMKDAQCRLCRRAGQKLFLKGDRCLGPKCAIITKNYPPGQHGVSGSRKSSAYAMALKEKQKVKRMYGVLERQFRNYYKAADGKEGVTGTILLQYLEKRLDNTVYRLGFASSRRASRQLVNHGHFTVNGKKVDIPSFQVKKGDKIEISEFSKNDKYFKEILKDILVKADVPQWLKQDSKKMTGEVTGEPLRENMDPSIQEALIVELYSK</sequence>
<comment type="caution">
    <text evidence="11">The sequence shown here is derived from an EMBL/GenBank/DDBJ whole genome shotgun (WGS) entry which is preliminary data.</text>
</comment>
<dbReference type="PANTHER" id="PTHR11831:SF4">
    <property type="entry name" value="SMALL RIBOSOMAL SUBUNIT PROTEIN US4M"/>
    <property type="match status" value="1"/>
</dbReference>
<dbReference type="Proteomes" id="UP000034207">
    <property type="component" value="Unassembled WGS sequence"/>
</dbReference>
<dbReference type="Gene3D" id="1.10.1050.10">
    <property type="entry name" value="Ribosomal Protein S4 Delta 41, Chain A, domain 1"/>
    <property type="match status" value="1"/>
</dbReference>
<keyword evidence="5 7" id="KW-0687">Ribonucleoprotein</keyword>
<evidence type="ECO:0000259" key="10">
    <source>
        <dbReference type="SMART" id="SM01390"/>
    </source>
</evidence>
<dbReference type="PROSITE" id="PS50889">
    <property type="entry name" value="S4"/>
    <property type="match status" value="1"/>
</dbReference>
<dbReference type="GO" id="GO:0006412">
    <property type="term" value="P:translation"/>
    <property type="evidence" value="ECO:0007669"/>
    <property type="project" value="UniProtKB-UniRule"/>
</dbReference>
<dbReference type="PATRIC" id="fig|1618345.3.peg.572"/>
<dbReference type="GO" id="GO:0019843">
    <property type="term" value="F:rRNA binding"/>
    <property type="evidence" value="ECO:0007669"/>
    <property type="project" value="UniProtKB-UniRule"/>
</dbReference>
<protein>
    <recommendedName>
        <fullName evidence="6 7">Small ribosomal subunit protein uS4</fullName>
    </recommendedName>
</protein>
<dbReference type="Gene3D" id="3.10.290.10">
    <property type="entry name" value="RNA-binding S4 domain"/>
    <property type="match status" value="1"/>
</dbReference>
<dbReference type="GO" id="GO:0015935">
    <property type="term" value="C:small ribosomal subunit"/>
    <property type="evidence" value="ECO:0007669"/>
    <property type="project" value="InterPro"/>
</dbReference>
<gene>
    <name evidence="7" type="primary">rpsD</name>
    <name evidence="11" type="ORF">UT18_C0009G0033</name>
</gene>
<dbReference type="PROSITE" id="PS00632">
    <property type="entry name" value="RIBOSOMAL_S4"/>
    <property type="match status" value="1"/>
</dbReference>
<dbReference type="SMART" id="SM00363">
    <property type="entry name" value="S4"/>
    <property type="match status" value="1"/>
</dbReference>
<dbReference type="HAMAP" id="MF_01306_B">
    <property type="entry name" value="Ribosomal_uS4_B"/>
    <property type="match status" value="1"/>
</dbReference>
<evidence type="ECO:0000313" key="11">
    <source>
        <dbReference type="EMBL" id="KKQ94622.1"/>
    </source>
</evidence>
<name>A0A0G0LUE0_UNCC2</name>
<evidence type="ECO:0000256" key="6">
    <source>
        <dbReference type="ARBA" id="ARBA00035254"/>
    </source>
</evidence>
<dbReference type="STRING" id="1618345.UT18_C0009G0033"/>
<dbReference type="CDD" id="cd00165">
    <property type="entry name" value="S4"/>
    <property type="match status" value="1"/>
</dbReference>
<comment type="similarity">
    <text evidence="1 7 8">Belongs to the universal ribosomal protein uS4 family.</text>
</comment>
<dbReference type="GO" id="GO:0003735">
    <property type="term" value="F:structural constituent of ribosome"/>
    <property type="evidence" value="ECO:0007669"/>
    <property type="project" value="InterPro"/>
</dbReference>
<evidence type="ECO:0000256" key="5">
    <source>
        <dbReference type="ARBA" id="ARBA00023274"/>
    </source>
</evidence>
<dbReference type="InterPro" id="IPR001912">
    <property type="entry name" value="Ribosomal_uS4_N"/>
</dbReference>
<dbReference type="InterPro" id="IPR036986">
    <property type="entry name" value="S4_RNA-bd_sf"/>
</dbReference>
<dbReference type="InterPro" id="IPR022801">
    <property type="entry name" value="Ribosomal_uS4"/>
</dbReference>
<proteinExistence type="inferred from homology"/>
<comment type="function">
    <text evidence="7">With S5 and S12 plays an important role in translational accuracy.</text>
</comment>
<dbReference type="InterPro" id="IPR005709">
    <property type="entry name" value="Ribosomal_uS4_bac-type"/>
</dbReference>
<organism evidence="11 12">
    <name type="scientific">candidate division CPR2 bacterium GW2011_GWC2_39_10</name>
    <dbReference type="NCBI Taxonomy" id="1618345"/>
    <lineage>
        <taxon>Bacteria</taxon>
        <taxon>Bacteria division CPR2</taxon>
    </lineage>
</organism>
<dbReference type="SMART" id="SM01390">
    <property type="entry name" value="Ribosomal_S4"/>
    <property type="match status" value="1"/>
</dbReference>
<evidence type="ECO:0000256" key="3">
    <source>
        <dbReference type="ARBA" id="ARBA00022884"/>
    </source>
</evidence>
<dbReference type="Pfam" id="PF01479">
    <property type="entry name" value="S4"/>
    <property type="match status" value="1"/>
</dbReference>
<comment type="subunit">
    <text evidence="7">Part of the 30S ribosomal subunit. Contacts protein S5. The interaction surface between S4 and S5 is involved in control of translational fidelity.</text>
</comment>
<evidence type="ECO:0000256" key="1">
    <source>
        <dbReference type="ARBA" id="ARBA00007465"/>
    </source>
</evidence>
<dbReference type="Pfam" id="PF00163">
    <property type="entry name" value="Ribosomal_S4"/>
    <property type="match status" value="1"/>
</dbReference>
<evidence type="ECO:0000256" key="7">
    <source>
        <dbReference type="HAMAP-Rule" id="MF_01306"/>
    </source>
</evidence>
<accession>A0A0G0LUE0</accession>
<dbReference type="NCBIfam" id="NF003717">
    <property type="entry name" value="PRK05327.1"/>
    <property type="match status" value="1"/>
</dbReference>
<keyword evidence="3 7" id="KW-0694">RNA-binding</keyword>
<dbReference type="FunFam" id="3.10.290.10:FF:000001">
    <property type="entry name" value="30S ribosomal protein S4"/>
    <property type="match status" value="1"/>
</dbReference>
<reference evidence="11 12" key="1">
    <citation type="journal article" date="2015" name="Nature">
        <title>rRNA introns, odd ribosomes, and small enigmatic genomes across a large radiation of phyla.</title>
        <authorList>
            <person name="Brown C.T."/>
            <person name="Hug L.A."/>
            <person name="Thomas B.C."/>
            <person name="Sharon I."/>
            <person name="Castelle C.J."/>
            <person name="Singh A."/>
            <person name="Wilkins M.J."/>
            <person name="Williams K.H."/>
            <person name="Banfield J.F."/>
        </authorList>
    </citation>
    <scope>NUCLEOTIDE SEQUENCE [LARGE SCALE GENOMIC DNA]</scope>
</reference>
<evidence type="ECO:0000256" key="4">
    <source>
        <dbReference type="ARBA" id="ARBA00022980"/>
    </source>
</evidence>
<dbReference type="EMBL" id="LBVV01000009">
    <property type="protein sequence ID" value="KKQ94622.1"/>
    <property type="molecule type" value="Genomic_DNA"/>
</dbReference>
<feature type="domain" description="RNA-binding S4" evidence="9">
    <location>
        <begin position="99"/>
        <end position="166"/>
    </location>
</feature>
<keyword evidence="4 7" id="KW-0689">Ribosomal protein</keyword>
<dbReference type="InterPro" id="IPR002942">
    <property type="entry name" value="S4_RNA-bd"/>
</dbReference>